<dbReference type="InterPro" id="IPR011761">
    <property type="entry name" value="ATP-grasp"/>
</dbReference>
<keyword evidence="3 4" id="KW-0067">ATP-binding</keyword>
<reference evidence="6" key="1">
    <citation type="submission" date="2024-05" db="EMBL/GenBank/DDBJ databases">
        <title>Whole genome shotgun sequence of Streptomyces hygroscopicus NBRC 113678.</title>
        <authorList>
            <person name="Komaki H."/>
            <person name="Tamura T."/>
        </authorList>
    </citation>
    <scope>NUCLEOTIDE SEQUENCE</scope>
    <source>
        <strain evidence="6">N11-34</strain>
    </source>
</reference>
<dbReference type="Pfam" id="PF18603">
    <property type="entry name" value="LAL_C2"/>
    <property type="match status" value="1"/>
</dbReference>
<protein>
    <recommendedName>
        <fullName evidence="5">ATP-grasp domain-containing protein</fullName>
    </recommendedName>
</protein>
<evidence type="ECO:0000256" key="2">
    <source>
        <dbReference type="ARBA" id="ARBA00022741"/>
    </source>
</evidence>
<dbReference type="SUPFAM" id="SSF56059">
    <property type="entry name" value="Glutathione synthetase ATP-binding domain-like"/>
    <property type="match status" value="1"/>
</dbReference>
<gene>
    <name evidence="6" type="ORF">TPA0910_80880</name>
</gene>
<evidence type="ECO:0000256" key="4">
    <source>
        <dbReference type="PROSITE-ProRule" id="PRU00409"/>
    </source>
</evidence>
<sequence length="403" mass="43947">MRKSVLLVNGGKREATRLLKEEFPVDLIVLTEPRFAHLYDETTEVVLVDDVEDLQTARDTVLTALSGRDVDHVVSPTERGQVVAAFLRAYFGTPGASFEVAHAFTNKYSMKLKLRRSGIPVASGILLTAPEKLLERQSELTWPVVLKPVVGSGSAYTHRIDCADDLRRFLDSPEGAALRACGHAVLAEEFVAMEGEYHCDGVVSGGEVAFAVPSRYLQPLLGRLDQISGSVTLPEDDPDREEILRLHVLAVKALGLEGGVTHMELFKTERGFVVGEIACRPGGAGVVDHVRRHCGVDLWREFIRTSLGEAARIVPRPARGITAHVHLPPAPGRVVDVTPAEEFMAIPDVKEVDMRVCAGDVIGPEVRSSSTVGLIYLETPDLAVLDSRVKEIAEVYRLSVEPV</sequence>
<evidence type="ECO:0000259" key="5">
    <source>
        <dbReference type="PROSITE" id="PS50975"/>
    </source>
</evidence>
<dbReference type="Gene3D" id="3.30.1490.20">
    <property type="entry name" value="ATP-grasp fold, A domain"/>
    <property type="match status" value="1"/>
</dbReference>
<proteinExistence type="predicted"/>
<keyword evidence="7" id="KW-1185">Reference proteome</keyword>
<dbReference type="PANTHER" id="PTHR43585:SF2">
    <property type="entry name" value="ATP-GRASP ENZYME FSQD"/>
    <property type="match status" value="1"/>
</dbReference>
<dbReference type="Proteomes" id="UP001054854">
    <property type="component" value="Unassembled WGS sequence"/>
</dbReference>
<feature type="domain" description="ATP-grasp" evidence="5">
    <location>
        <begin position="111"/>
        <end position="307"/>
    </location>
</feature>
<evidence type="ECO:0000313" key="6">
    <source>
        <dbReference type="EMBL" id="GHJ33655.1"/>
    </source>
</evidence>
<accession>A0ABQ3UDH6</accession>
<name>A0ABQ3UDH6_STRHY</name>
<dbReference type="EMBL" id="BNEK01000005">
    <property type="protein sequence ID" value="GHJ33655.1"/>
    <property type="molecule type" value="Genomic_DNA"/>
</dbReference>
<comment type="caution">
    <text evidence="6">The sequence shown here is derived from an EMBL/GenBank/DDBJ whole genome shotgun (WGS) entry which is preliminary data.</text>
</comment>
<dbReference type="PANTHER" id="PTHR43585">
    <property type="entry name" value="FUMIPYRROLE BIOSYNTHESIS PROTEIN C"/>
    <property type="match status" value="1"/>
</dbReference>
<keyword evidence="2 4" id="KW-0547">Nucleotide-binding</keyword>
<keyword evidence="1" id="KW-0436">Ligase</keyword>
<dbReference type="Gene3D" id="3.40.50.20">
    <property type="match status" value="1"/>
</dbReference>
<dbReference type="InterPro" id="IPR052032">
    <property type="entry name" value="ATP-dep_AA_Ligase"/>
</dbReference>
<evidence type="ECO:0000313" key="7">
    <source>
        <dbReference type="Proteomes" id="UP001054854"/>
    </source>
</evidence>
<dbReference type="InterPro" id="IPR040570">
    <property type="entry name" value="LAL_C2"/>
</dbReference>
<dbReference type="InterPro" id="IPR013815">
    <property type="entry name" value="ATP_grasp_subdomain_1"/>
</dbReference>
<dbReference type="PROSITE" id="PS50975">
    <property type="entry name" value="ATP_GRASP"/>
    <property type="match status" value="1"/>
</dbReference>
<organism evidence="6 7">
    <name type="scientific">Streptomyces hygroscopicus</name>
    <dbReference type="NCBI Taxonomy" id="1912"/>
    <lineage>
        <taxon>Bacteria</taxon>
        <taxon>Bacillati</taxon>
        <taxon>Actinomycetota</taxon>
        <taxon>Actinomycetes</taxon>
        <taxon>Kitasatosporales</taxon>
        <taxon>Streptomycetaceae</taxon>
        <taxon>Streptomyces</taxon>
        <taxon>Streptomyces violaceusniger group</taxon>
    </lineage>
</organism>
<evidence type="ECO:0000256" key="1">
    <source>
        <dbReference type="ARBA" id="ARBA00022598"/>
    </source>
</evidence>
<dbReference type="Gene3D" id="3.30.470.20">
    <property type="entry name" value="ATP-grasp fold, B domain"/>
    <property type="match status" value="1"/>
</dbReference>
<dbReference type="RefSeq" id="WP_236259557.1">
    <property type="nucleotide sequence ID" value="NZ_BNEK01000005.1"/>
</dbReference>
<evidence type="ECO:0000256" key="3">
    <source>
        <dbReference type="ARBA" id="ARBA00022840"/>
    </source>
</evidence>